<feature type="compositionally biased region" description="Low complexity" evidence="1">
    <location>
        <begin position="1"/>
        <end position="44"/>
    </location>
</feature>
<dbReference type="InterPro" id="IPR038610">
    <property type="entry name" value="FliK-like_C_sf"/>
</dbReference>
<accession>A0A1M6TT99</accession>
<feature type="region of interest" description="Disordered" evidence="1">
    <location>
        <begin position="1"/>
        <end position="45"/>
    </location>
</feature>
<organism evidence="3 4">
    <name type="scientific">Anaerocolumna jejuensis DSM 15929</name>
    <dbReference type="NCBI Taxonomy" id="1121322"/>
    <lineage>
        <taxon>Bacteria</taxon>
        <taxon>Bacillati</taxon>
        <taxon>Bacillota</taxon>
        <taxon>Clostridia</taxon>
        <taxon>Lachnospirales</taxon>
        <taxon>Lachnospiraceae</taxon>
        <taxon>Anaerocolumna</taxon>
    </lineage>
</organism>
<reference evidence="3 4" key="1">
    <citation type="submission" date="2016-11" db="EMBL/GenBank/DDBJ databases">
        <authorList>
            <person name="Jaros S."/>
            <person name="Januszkiewicz K."/>
            <person name="Wedrychowicz H."/>
        </authorList>
    </citation>
    <scope>NUCLEOTIDE SEQUENCE [LARGE SCALE GENOMIC DNA]</scope>
    <source>
        <strain evidence="3 4">DSM 15929</strain>
    </source>
</reference>
<sequence length="671" mass="72421">MLSNNNITNTNIPNNITQTNSQSNSVSSSSSSHASQSVSGSNSQTGIVSPYGLEKGQVVKGEIIDLKNNEVSVKLDDGQVIRGRLAADVNELSIGSKVTLRVENASSQNLTLKLIPSDSSAYLESTIDHALEAANLSKTGRNKSLVAELLNANMSIDKNTLTSLSKQMLQFPDISLKTLVFLNRNNLPVNTANVTFMENFLNSTGKVLSQLTSLSDSISQALQNGDDTSAKYKLLSLLLPSGDAAAASSSSQAAAAADSKAAFALSGILSQEERNALVENMKTSNLYAAASTNMEGILTGTASLSETLNLLGGNSALLKGTDLPAQTAALTSPEAGGLPDGQAAAGQTGLLPEAIQSKLPALNPSILQKLLAAAEGSVDGAVNIPDSVDKLLTPEERLQFLSLLKENLSPKELPETITRGLTQGDISSTELLAGLKPFLSETFEFSKGSAEKIISSREFNRLLSSSLLSQWSLSPEDLEKPSSISAHYESLLKQLNDIRALTESTPFKDAPALQSQAAQVTDTLNFMNTLNHLFTYLQVPVKLKNQYTDSELYIYSNKKSELDITEGVRVVLHLKMDSLGPLDVAIDLRQNQLKNSFYLENREIKDLLSSHMENLEARLENLGYQVKTEFYDRQKEINNPADAARDHLLSLNHGPSVHPMEKKRYHFDIRA</sequence>
<dbReference type="AlphaFoldDB" id="A0A1M6TT99"/>
<name>A0A1M6TT99_9FIRM</name>
<evidence type="ECO:0000259" key="2">
    <source>
        <dbReference type="Pfam" id="PF02120"/>
    </source>
</evidence>
<gene>
    <name evidence="3" type="ORF">SAMN02745136_02865</name>
</gene>
<dbReference type="EMBL" id="FRAC01000014">
    <property type="protein sequence ID" value="SHK60133.1"/>
    <property type="molecule type" value="Genomic_DNA"/>
</dbReference>
<dbReference type="OrthoDB" id="1938931at2"/>
<dbReference type="RefSeq" id="WP_073277074.1">
    <property type="nucleotide sequence ID" value="NZ_FRAC01000014.1"/>
</dbReference>
<protein>
    <submittedName>
        <fullName evidence="3">Hook-length control protein FliK</fullName>
    </submittedName>
</protein>
<dbReference type="STRING" id="1121322.SAMN02745136_02865"/>
<dbReference type="Proteomes" id="UP000184386">
    <property type="component" value="Unassembled WGS sequence"/>
</dbReference>
<evidence type="ECO:0000313" key="3">
    <source>
        <dbReference type="EMBL" id="SHK60133.1"/>
    </source>
</evidence>
<keyword evidence="4" id="KW-1185">Reference proteome</keyword>
<dbReference type="Gene3D" id="3.30.750.140">
    <property type="match status" value="1"/>
</dbReference>
<dbReference type="InterPro" id="IPR021136">
    <property type="entry name" value="Flagellar_hook_control-like_C"/>
</dbReference>
<evidence type="ECO:0000313" key="4">
    <source>
        <dbReference type="Proteomes" id="UP000184386"/>
    </source>
</evidence>
<feature type="domain" description="Flagellar hook-length control protein-like C-terminal" evidence="2">
    <location>
        <begin position="569"/>
        <end position="627"/>
    </location>
</feature>
<evidence type="ECO:0000256" key="1">
    <source>
        <dbReference type="SAM" id="MobiDB-lite"/>
    </source>
</evidence>
<proteinExistence type="predicted"/>
<dbReference type="Pfam" id="PF02120">
    <property type="entry name" value="Flg_hook"/>
    <property type="match status" value="1"/>
</dbReference>